<dbReference type="AlphaFoldDB" id="A0A9X9HSX5"/>
<dbReference type="PANTHER" id="PTHR30383">
    <property type="entry name" value="THIOESTERASE 1/PROTEASE 1/LYSOPHOSPHOLIPASE L1"/>
    <property type="match status" value="1"/>
</dbReference>
<feature type="chain" id="PRO_5040946683" evidence="2">
    <location>
        <begin position="23"/>
        <end position="342"/>
    </location>
</feature>
<evidence type="ECO:0000313" key="3">
    <source>
        <dbReference type="EMBL" id="UTG68986.1"/>
    </source>
</evidence>
<dbReference type="RefSeq" id="WP_254323788.1">
    <property type="nucleotide sequence ID" value="NZ_CP073115.1"/>
</dbReference>
<dbReference type="PANTHER" id="PTHR30383:SF24">
    <property type="entry name" value="THIOESTERASE 1_PROTEASE 1_LYSOPHOSPHOLIPASE L1"/>
    <property type="match status" value="1"/>
</dbReference>
<name>A0A9X9HSX5_NEISU</name>
<feature type="compositionally biased region" description="Polar residues" evidence="1">
    <location>
        <begin position="119"/>
        <end position="129"/>
    </location>
</feature>
<feature type="region of interest" description="Disordered" evidence="1">
    <location>
        <begin position="78"/>
        <end position="129"/>
    </location>
</feature>
<dbReference type="SUPFAM" id="SSF52266">
    <property type="entry name" value="SGNH hydrolase"/>
    <property type="match status" value="1"/>
</dbReference>
<gene>
    <name evidence="3" type="ORF">KCG54_07025</name>
</gene>
<organism evidence="3 4">
    <name type="scientific">Neisseria subflava</name>
    <dbReference type="NCBI Taxonomy" id="28449"/>
    <lineage>
        <taxon>Bacteria</taxon>
        <taxon>Pseudomonadati</taxon>
        <taxon>Pseudomonadota</taxon>
        <taxon>Betaproteobacteria</taxon>
        <taxon>Neisseriales</taxon>
        <taxon>Neisseriaceae</taxon>
        <taxon>Neisseria</taxon>
    </lineage>
</organism>
<evidence type="ECO:0000256" key="2">
    <source>
        <dbReference type="SAM" id="SignalP"/>
    </source>
</evidence>
<keyword evidence="2" id="KW-0732">Signal</keyword>
<dbReference type="EMBL" id="CP073115">
    <property type="protein sequence ID" value="UTG68986.1"/>
    <property type="molecule type" value="Genomic_DNA"/>
</dbReference>
<dbReference type="NCBIfam" id="NF045704">
    <property type="entry name" value="PepglyActasePatB"/>
    <property type="match status" value="1"/>
</dbReference>
<dbReference type="InterPro" id="IPR036514">
    <property type="entry name" value="SGNH_hydro_sf"/>
</dbReference>
<dbReference type="Gene3D" id="3.40.50.1110">
    <property type="entry name" value="SGNH hydrolase"/>
    <property type="match status" value="1"/>
</dbReference>
<evidence type="ECO:0000256" key="1">
    <source>
        <dbReference type="SAM" id="MobiDB-lite"/>
    </source>
</evidence>
<sequence length="342" mass="38603">MKRFISLFVSILLSAVALTWFAQNSINAYWQQTYHENSPLEPLSEYAWWRIGADWQQKAYEFSDGLKASLETEDALASEDSGIETTRLSENTENIEVSDNQKDSAASDAANNTDTAASEPSNQADQSATQVVLKKGNKVFFAGDSLMQGVAPFVQKHLKQEYGVQSVNLSKQSTGLSYPNFFDWPKTIEQTLQKEPDIRVLVVFLGPNDPWDFPMGKKYLKFASPEWEAEYLNRVRRILDAASTHDVQVIWLGIPYMKKAKLNEQMRYLDKILSGTVSPQAIWLPTDKLLSNGAEEYADSVKVDGKIIRYRSKDGIHFSAEGQKLLAGKIMEKINFTHDTQP</sequence>
<dbReference type="GO" id="GO:0004622">
    <property type="term" value="F:phosphatidylcholine lysophospholipase activity"/>
    <property type="evidence" value="ECO:0007669"/>
    <property type="project" value="TreeGrafter"/>
</dbReference>
<protein>
    <submittedName>
        <fullName evidence="3">DUF459 domain-containing protein</fullName>
    </submittedName>
</protein>
<evidence type="ECO:0000313" key="4">
    <source>
        <dbReference type="Proteomes" id="UP001057296"/>
    </source>
</evidence>
<proteinExistence type="predicted"/>
<accession>A0A9X9HSX5</accession>
<reference evidence="3" key="1">
    <citation type="submission" date="2021-04" db="EMBL/GenBank/DDBJ databases">
        <title>Characterizing Neisseria spp. as novel respiratory pathobionts in bronchiectasis.</title>
        <authorList>
            <person name="Li L."/>
            <person name="Mac Aogain M."/>
            <person name="Xu T."/>
            <person name="Jaggi T.K."/>
            <person name="Chan L.Y."/>
            <person name="Keir H.R."/>
            <person name="Dicker A.J."/>
            <person name="Qu J."/>
            <person name="Liu Y."/>
            <person name="Chen H.S."/>
            <person name="Koh M.S."/>
            <person name="Ong T.H."/>
            <person name="Lim A.Y.H."/>
            <person name="Abisheganaden J."/>
            <person name="Low T.B."/>
            <person name="Oliver B.G."/>
            <person name="Tan N.S."/>
            <person name="Fang M."/>
            <person name="Chalmers J.D."/>
            <person name="Chotirmall S.H."/>
        </authorList>
    </citation>
    <scope>NUCLEOTIDE SEQUENCE</scope>
    <source>
        <strain evidence="3">TT0077</strain>
    </source>
</reference>
<dbReference type="InterPro" id="IPR007407">
    <property type="entry name" value="DUF459"/>
</dbReference>
<dbReference type="Proteomes" id="UP001057296">
    <property type="component" value="Chromosome"/>
</dbReference>
<dbReference type="InterPro" id="IPR051532">
    <property type="entry name" value="Ester_Hydrolysis_Enzymes"/>
</dbReference>
<dbReference type="CDD" id="cd01829">
    <property type="entry name" value="SGNH_hydrolase_peri2"/>
    <property type="match status" value="1"/>
</dbReference>
<feature type="compositionally biased region" description="Polar residues" evidence="1">
    <location>
        <begin position="83"/>
        <end position="98"/>
    </location>
</feature>
<feature type="signal peptide" evidence="2">
    <location>
        <begin position="1"/>
        <end position="22"/>
    </location>
</feature>
<feature type="compositionally biased region" description="Low complexity" evidence="1">
    <location>
        <begin position="103"/>
        <end position="118"/>
    </location>
</feature>
<dbReference type="Pfam" id="PF04311">
    <property type="entry name" value="DUF459"/>
    <property type="match status" value="1"/>
</dbReference>